<feature type="transmembrane region" description="Helical" evidence="6">
    <location>
        <begin position="196"/>
        <end position="214"/>
    </location>
</feature>
<feature type="transmembrane region" description="Helical" evidence="6">
    <location>
        <begin position="488"/>
        <end position="508"/>
    </location>
</feature>
<sequence length="640" mass="69638">MSLDEVSEADLDELHRDLSQLINNESLQPSHPTSPSHDPHNHHDEHLDDYEDDENALLQTNPSSDIDDDSFSAGTPSFDFGDVHAFPLASTLSKSETELAPSVSLWSGIALIIGMSIGSGIFASPGPVFFHAGSVGAALVVWVVAGLLAITGALSYAELGAMIPTSGGEHPYLMRAYGSLPAFLFSWTGTTVTRPGSVAIITVIFAEYVCRLIYFAHPVGTTPPWLVKLIATVCIGSLTAVNCLSTKLGTAVQDVFTVLKLASLLVIGGIGVVQLVTGQSRSHNYDHSLFAGSTTSGGDIALALYSALWAYDGWNTLNLVTGELKDSKTNLPKAIVAGPSVIIFCYLMTNIAYYAVLPAETVGKSTTIAMDFGKEIFGSIGGIIIPLIVIGSTFGAANASIYGGARVVWVSARHGHMPSFLSKIHSTRRTPVNALILQSLLSVIFVMVGSFTSLVNFYSMIAWSFYLLAVLALLILRRREPHAERPYRVWIGVPVVFCAVTVFLITFSVKEAPWAAVGAALFMASGVPLWWVVVVQEVKWEGMLFLYRGFLTFDRGRSVTLWLNLLVFVPVVGNVFQTIGLAFVGLCVTICPACFRERQFTIPWREWSGWEAVTRWWRSRDYQRQQSSDSDIGMQERGMF</sequence>
<evidence type="ECO:0000256" key="5">
    <source>
        <dbReference type="SAM" id="MobiDB-lite"/>
    </source>
</evidence>
<feature type="transmembrane region" description="Helical" evidence="6">
    <location>
        <begin position="226"/>
        <end position="249"/>
    </location>
</feature>
<feature type="transmembrane region" description="Helical" evidence="6">
    <location>
        <begin position="376"/>
        <end position="409"/>
    </location>
</feature>
<feature type="transmembrane region" description="Helical" evidence="6">
    <location>
        <begin position="129"/>
        <end position="151"/>
    </location>
</feature>
<feature type="compositionally biased region" description="Basic and acidic residues" evidence="5">
    <location>
        <begin position="37"/>
        <end position="46"/>
    </location>
</feature>
<comment type="caution">
    <text evidence="7">The sequence shown here is derived from an EMBL/GenBank/DDBJ whole genome shotgun (WGS) entry which is preliminary data.</text>
</comment>
<evidence type="ECO:0000256" key="3">
    <source>
        <dbReference type="ARBA" id="ARBA00022989"/>
    </source>
</evidence>
<keyword evidence="8" id="KW-1185">Reference proteome</keyword>
<reference evidence="7" key="1">
    <citation type="submission" date="2020-05" db="EMBL/GenBank/DDBJ databases">
        <title>Phylogenomic resolution of chytrid fungi.</title>
        <authorList>
            <person name="Stajich J.E."/>
            <person name="Amses K."/>
            <person name="Simmons R."/>
            <person name="Seto K."/>
            <person name="Myers J."/>
            <person name="Bonds A."/>
            <person name="Quandt C.A."/>
            <person name="Barry K."/>
            <person name="Liu P."/>
            <person name="Grigoriev I."/>
            <person name="Longcore J.E."/>
            <person name="James T.Y."/>
        </authorList>
    </citation>
    <scope>NUCLEOTIDE SEQUENCE</scope>
    <source>
        <strain evidence="7">JEL0318</strain>
    </source>
</reference>
<evidence type="ECO:0000256" key="4">
    <source>
        <dbReference type="ARBA" id="ARBA00023136"/>
    </source>
</evidence>
<dbReference type="GO" id="GO:0015179">
    <property type="term" value="F:L-amino acid transmembrane transporter activity"/>
    <property type="evidence" value="ECO:0007669"/>
    <property type="project" value="TreeGrafter"/>
</dbReference>
<organism evidence="7 8">
    <name type="scientific">Rhizophlyctis rosea</name>
    <dbReference type="NCBI Taxonomy" id="64517"/>
    <lineage>
        <taxon>Eukaryota</taxon>
        <taxon>Fungi</taxon>
        <taxon>Fungi incertae sedis</taxon>
        <taxon>Chytridiomycota</taxon>
        <taxon>Chytridiomycota incertae sedis</taxon>
        <taxon>Chytridiomycetes</taxon>
        <taxon>Rhizophlyctidales</taxon>
        <taxon>Rhizophlyctidaceae</taxon>
        <taxon>Rhizophlyctis</taxon>
    </lineage>
</organism>
<feature type="transmembrane region" description="Helical" evidence="6">
    <location>
        <begin position="255"/>
        <end position="276"/>
    </location>
</feature>
<feature type="compositionally biased region" description="Acidic residues" evidence="5">
    <location>
        <begin position="1"/>
        <end position="11"/>
    </location>
</feature>
<feature type="region of interest" description="Disordered" evidence="5">
    <location>
        <begin position="1"/>
        <end position="48"/>
    </location>
</feature>
<dbReference type="InterPro" id="IPR002293">
    <property type="entry name" value="AA/rel_permease1"/>
</dbReference>
<feature type="transmembrane region" description="Helical" evidence="6">
    <location>
        <begin position="430"/>
        <end position="451"/>
    </location>
</feature>
<keyword evidence="4 6" id="KW-0472">Membrane</keyword>
<dbReference type="Proteomes" id="UP001212841">
    <property type="component" value="Unassembled WGS sequence"/>
</dbReference>
<keyword evidence="2 6" id="KW-0812">Transmembrane</keyword>
<keyword evidence="3 6" id="KW-1133">Transmembrane helix</keyword>
<evidence type="ECO:0000313" key="8">
    <source>
        <dbReference type="Proteomes" id="UP001212841"/>
    </source>
</evidence>
<dbReference type="PANTHER" id="PTHR11785">
    <property type="entry name" value="AMINO ACID TRANSPORTER"/>
    <property type="match status" value="1"/>
</dbReference>
<feature type="transmembrane region" description="Helical" evidence="6">
    <location>
        <begin position="457"/>
        <end position="476"/>
    </location>
</feature>
<dbReference type="Pfam" id="PF13520">
    <property type="entry name" value="AA_permease_2"/>
    <property type="match status" value="1"/>
</dbReference>
<feature type="transmembrane region" description="Helical" evidence="6">
    <location>
        <begin position="514"/>
        <end position="533"/>
    </location>
</feature>
<accession>A0AAD5SDL9</accession>
<protein>
    <recommendedName>
        <fullName evidence="9">Amino acid transporter</fullName>
    </recommendedName>
</protein>
<feature type="transmembrane region" description="Helical" evidence="6">
    <location>
        <begin position="172"/>
        <end position="190"/>
    </location>
</feature>
<gene>
    <name evidence="7" type="ORF">HK097_007064</name>
</gene>
<evidence type="ECO:0000256" key="1">
    <source>
        <dbReference type="ARBA" id="ARBA00004141"/>
    </source>
</evidence>
<feature type="transmembrane region" description="Helical" evidence="6">
    <location>
        <begin position="334"/>
        <end position="356"/>
    </location>
</feature>
<evidence type="ECO:0000256" key="2">
    <source>
        <dbReference type="ARBA" id="ARBA00022692"/>
    </source>
</evidence>
<dbReference type="GO" id="GO:0016020">
    <property type="term" value="C:membrane"/>
    <property type="evidence" value="ECO:0007669"/>
    <property type="project" value="UniProtKB-SubCell"/>
</dbReference>
<evidence type="ECO:0008006" key="9">
    <source>
        <dbReference type="Google" id="ProtNLM"/>
    </source>
</evidence>
<proteinExistence type="predicted"/>
<name>A0AAD5SDL9_9FUNG</name>
<dbReference type="PANTHER" id="PTHR11785:SF512">
    <property type="entry name" value="SOBREMESA, ISOFORM B"/>
    <property type="match status" value="1"/>
</dbReference>
<evidence type="ECO:0000256" key="6">
    <source>
        <dbReference type="SAM" id="Phobius"/>
    </source>
</evidence>
<dbReference type="FunFam" id="1.20.1740.10:FF:000042">
    <property type="entry name" value="Similar to amino acid transporter"/>
    <property type="match status" value="1"/>
</dbReference>
<feature type="transmembrane region" description="Helical" evidence="6">
    <location>
        <begin position="103"/>
        <end position="123"/>
    </location>
</feature>
<dbReference type="EMBL" id="JADGJD010000343">
    <property type="protein sequence ID" value="KAJ3051937.1"/>
    <property type="molecule type" value="Genomic_DNA"/>
</dbReference>
<comment type="subcellular location">
    <subcellularLocation>
        <location evidence="1">Membrane</location>
        <topology evidence="1">Multi-pass membrane protein</topology>
    </subcellularLocation>
</comment>
<dbReference type="AlphaFoldDB" id="A0AAD5SDL9"/>
<dbReference type="InterPro" id="IPR050598">
    <property type="entry name" value="AminoAcid_Transporter"/>
</dbReference>
<dbReference type="Gene3D" id="1.20.1740.10">
    <property type="entry name" value="Amino acid/polyamine transporter I"/>
    <property type="match status" value="1"/>
</dbReference>
<evidence type="ECO:0000313" key="7">
    <source>
        <dbReference type="EMBL" id="KAJ3051937.1"/>
    </source>
</evidence>